<organism evidence="1 2">
    <name type="scientific">Abyssobacteria bacterium (strain SURF_5)</name>
    <dbReference type="NCBI Taxonomy" id="2093360"/>
    <lineage>
        <taxon>Bacteria</taxon>
        <taxon>Pseudomonadati</taxon>
        <taxon>Candidatus Hydrogenedentota</taxon>
        <taxon>Candidatus Abyssobacteria</taxon>
    </lineage>
</organism>
<name>A0A3A4P6W2_ABYX5</name>
<sequence length="73" mass="8088">MLLSSSNSHASRDSIQEGKEQCDDYALPVDRGPGTQDCFANLSKSAESADKKISFQFVIIRANPWFKHLNKSA</sequence>
<dbReference type="AlphaFoldDB" id="A0A3A4P6W2"/>
<protein>
    <submittedName>
        <fullName evidence="1">Uncharacterized protein</fullName>
    </submittedName>
</protein>
<gene>
    <name evidence="1" type="ORF">C4520_00915</name>
</gene>
<accession>A0A3A4P6W2</accession>
<proteinExistence type="predicted"/>
<comment type="caution">
    <text evidence="1">The sequence shown here is derived from an EMBL/GenBank/DDBJ whole genome shotgun (WGS) entry which is preliminary data.</text>
</comment>
<dbReference type="EMBL" id="QZKU01000011">
    <property type="protein sequence ID" value="RJP26226.1"/>
    <property type="molecule type" value="Genomic_DNA"/>
</dbReference>
<evidence type="ECO:0000313" key="2">
    <source>
        <dbReference type="Proteomes" id="UP000265882"/>
    </source>
</evidence>
<reference evidence="1 2" key="1">
    <citation type="journal article" date="2017" name="ISME J.">
        <title>Energy and carbon metabolisms in a deep terrestrial subsurface fluid microbial community.</title>
        <authorList>
            <person name="Momper L."/>
            <person name="Jungbluth S.P."/>
            <person name="Lee M.D."/>
            <person name="Amend J.P."/>
        </authorList>
    </citation>
    <scope>NUCLEOTIDE SEQUENCE [LARGE SCALE GENOMIC DNA]</scope>
    <source>
        <strain evidence="1">SURF_5</strain>
    </source>
</reference>
<dbReference type="Proteomes" id="UP000265882">
    <property type="component" value="Unassembled WGS sequence"/>
</dbReference>
<evidence type="ECO:0000313" key="1">
    <source>
        <dbReference type="EMBL" id="RJP26226.1"/>
    </source>
</evidence>